<name>A0ABW5BHH5_9PROT</name>
<reference evidence="5" key="1">
    <citation type="journal article" date="2019" name="Int. J. Syst. Evol. Microbiol.">
        <title>The Global Catalogue of Microorganisms (GCM) 10K type strain sequencing project: providing services to taxonomists for standard genome sequencing and annotation.</title>
        <authorList>
            <consortium name="The Broad Institute Genomics Platform"/>
            <consortium name="The Broad Institute Genome Sequencing Center for Infectious Disease"/>
            <person name="Wu L."/>
            <person name="Ma J."/>
        </authorList>
    </citation>
    <scope>NUCLEOTIDE SEQUENCE [LARGE SCALE GENOMIC DNA]</scope>
    <source>
        <strain evidence="5">CGMCC 4.7192</strain>
    </source>
</reference>
<accession>A0ABW5BHH5</accession>
<dbReference type="PROSITE" id="PS50893">
    <property type="entry name" value="ABC_TRANSPORTER_2"/>
    <property type="match status" value="1"/>
</dbReference>
<keyword evidence="5" id="KW-1185">Reference proteome</keyword>
<keyword evidence="1" id="KW-0547">Nucleotide-binding</keyword>
<evidence type="ECO:0000256" key="2">
    <source>
        <dbReference type="ARBA" id="ARBA00022840"/>
    </source>
</evidence>
<dbReference type="Proteomes" id="UP001597294">
    <property type="component" value="Unassembled WGS sequence"/>
</dbReference>
<feature type="domain" description="ABC transporter" evidence="3">
    <location>
        <begin position="2"/>
        <end position="233"/>
    </location>
</feature>
<dbReference type="InterPro" id="IPR027417">
    <property type="entry name" value="P-loop_NTPase"/>
</dbReference>
<dbReference type="PANTHER" id="PTHR42794">
    <property type="entry name" value="HEMIN IMPORT ATP-BINDING PROTEIN HMUV"/>
    <property type="match status" value="1"/>
</dbReference>
<dbReference type="EMBL" id="JBHUII010000004">
    <property type="protein sequence ID" value="MFD2205552.1"/>
    <property type="molecule type" value="Genomic_DNA"/>
</dbReference>
<dbReference type="InterPro" id="IPR003439">
    <property type="entry name" value="ABC_transporter-like_ATP-bd"/>
</dbReference>
<evidence type="ECO:0000259" key="3">
    <source>
        <dbReference type="PROSITE" id="PS50893"/>
    </source>
</evidence>
<evidence type="ECO:0000256" key="1">
    <source>
        <dbReference type="ARBA" id="ARBA00022741"/>
    </source>
</evidence>
<sequence>MLTISNMTVSYRTVKVLEDIKFSLYPCEFTALLGSNGTGKSSLLKAVSGLIPSEGQINFQNRLNLSPKECGEVIAYMPQDTGGTSSLTVLEVILLGRLTSLGMRVPEDLQAEAYQSLIAFGLESLATRTLDELSGGQRQLVYLAQSLFRNPDVLFLDEPTAALDLRHQLIVLDKVSSHCKNNGTTAMAAMHDISLAGRYADRLICLSKGRIIADGRPQDVLSESLIRNLYGVEADIVNGENGTLHITPLRAVG</sequence>
<proteinExistence type="predicted"/>
<dbReference type="GO" id="GO:0005524">
    <property type="term" value="F:ATP binding"/>
    <property type="evidence" value="ECO:0007669"/>
    <property type="project" value="UniProtKB-KW"/>
</dbReference>
<dbReference type="InterPro" id="IPR003593">
    <property type="entry name" value="AAA+_ATPase"/>
</dbReference>
<gene>
    <name evidence="4" type="ORF">ACFSKO_08025</name>
</gene>
<organism evidence="4 5">
    <name type="scientific">Kiloniella antarctica</name>
    <dbReference type="NCBI Taxonomy" id="1550907"/>
    <lineage>
        <taxon>Bacteria</taxon>
        <taxon>Pseudomonadati</taxon>
        <taxon>Pseudomonadota</taxon>
        <taxon>Alphaproteobacteria</taxon>
        <taxon>Rhodospirillales</taxon>
        <taxon>Kiloniellaceae</taxon>
        <taxon>Kiloniella</taxon>
    </lineage>
</organism>
<dbReference type="PANTHER" id="PTHR42794:SF2">
    <property type="entry name" value="ABC TRANSPORTER ATP-BINDING PROTEIN"/>
    <property type="match status" value="1"/>
</dbReference>
<dbReference type="SUPFAM" id="SSF52540">
    <property type="entry name" value="P-loop containing nucleoside triphosphate hydrolases"/>
    <property type="match status" value="1"/>
</dbReference>
<dbReference type="SMART" id="SM00382">
    <property type="entry name" value="AAA"/>
    <property type="match status" value="1"/>
</dbReference>
<evidence type="ECO:0000313" key="4">
    <source>
        <dbReference type="EMBL" id="MFD2205552.1"/>
    </source>
</evidence>
<dbReference type="Gene3D" id="3.40.50.300">
    <property type="entry name" value="P-loop containing nucleotide triphosphate hydrolases"/>
    <property type="match status" value="1"/>
</dbReference>
<dbReference type="RefSeq" id="WP_380250274.1">
    <property type="nucleotide sequence ID" value="NZ_JBHUII010000004.1"/>
</dbReference>
<keyword evidence="2 4" id="KW-0067">ATP-binding</keyword>
<dbReference type="CDD" id="cd03214">
    <property type="entry name" value="ABC_Iron-Siderophores_B12_Hemin"/>
    <property type="match status" value="1"/>
</dbReference>
<evidence type="ECO:0000313" key="5">
    <source>
        <dbReference type="Proteomes" id="UP001597294"/>
    </source>
</evidence>
<protein>
    <submittedName>
        <fullName evidence="4">ABC transporter ATP-binding protein</fullName>
    </submittedName>
</protein>
<comment type="caution">
    <text evidence="4">The sequence shown here is derived from an EMBL/GenBank/DDBJ whole genome shotgun (WGS) entry which is preliminary data.</text>
</comment>
<dbReference type="Pfam" id="PF00005">
    <property type="entry name" value="ABC_tran"/>
    <property type="match status" value="1"/>
</dbReference>